<dbReference type="EMBL" id="KQ965743">
    <property type="protein sequence ID" value="KXS18130.1"/>
    <property type="molecule type" value="Genomic_DNA"/>
</dbReference>
<dbReference type="AlphaFoldDB" id="A0A139AMZ2"/>
<feature type="region of interest" description="Disordered" evidence="7">
    <location>
        <begin position="565"/>
        <end position="584"/>
    </location>
</feature>
<dbReference type="CDD" id="cd17502">
    <property type="entry name" value="MFS_Azr1_MDR_like"/>
    <property type="match status" value="1"/>
</dbReference>
<evidence type="ECO:0000256" key="5">
    <source>
        <dbReference type="ARBA" id="ARBA00022989"/>
    </source>
</evidence>
<feature type="transmembrane region" description="Helical" evidence="8">
    <location>
        <begin position="266"/>
        <end position="285"/>
    </location>
</feature>
<evidence type="ECO:0000256" key="1">
    <source>
        <dbReference type="ARBA" id="ARBA00004127"/>
    </source>
</evidence>
<dbReference type="InterPro" id="IPR011701">
    <property type="entry name" value="MFS"/>
</dbReference>
<feature type="transmembrane region" description="Helical" evidence="8">
    <location>
        <begin position="43"/>
        <end position="67"/>
    </location>
</feature>
<evidence type="ECO:0000256" key="4">
    <source>
        <dbReference type="ARBA" id="ARBA00022692"/>
    </source>
</evidence>
<feature type="transmembrane region" description="Helical" evidence="8">
    <location>
        <begin position="198"/>
        <end position="218"/>
    </location>
</feature>
<dbReference type="FunFam" id="1.20.1720.10:FF:000013">
    <property type="entry name" value="Related to multidrug resistance proteins"/>
    <property type="match status" value="1"/>
</dbReference>
<evidence type="ECO:0000313" key="10">
    <source>
        <dbReference type="EMBL" id="KXS18130.1"/>
    </source>
</evidence>
<feature type="transmembrane region" description="Helical" evidence="8">
    <location>
        <begin position="341"/>
        <end position="361"/>
    </location>
</feature>
<feature type="transmembrane region" description="Helical" evidence="8">
    <location>
        <begin position="135"/>
        <end position="156"/>
    </location>
</feature>
<evidence type="ECO:0000256" key="3">
    <source>
        <dbReference type="ARBA" id="ARBA00022448"/>
    </source>
</evidence>
<evidence type="ECO:0000256" key="2">
    <source>
        <dbReference type="ARBA" id="ARBA00008335"/>
    </source>
</evidence>
<feature type="transmembrane region" description="Helical" evidence="8">
    <location>
        <begin position="306"/>
        <end position="329"/>
    </location>
</feature>
<dbReference type="PANTHER" id="PTHR23501:SF102">
    <property type="entry name" value="DRUG TRANSPORTER, PUTATIVE (AFU_ORTHOLOGUE AFUA_3G08530)-RELATED"/>
    <property type="match status" value="1"/>
</dbReference>
<dbReference type="Proteomes" id="UP000070544">
    <property type="component" value="Unassembled WGS sequence"/>
</dbReference>
<feature type="transmembrane region" description="Helical" evidence="8">
    <location>
        <begin position="168"/>
        <end position="186"/>
    </location>
</feature>
<keyword evidence="5 8" id="KW-1133">Transmembrane helix</keyword>
<dbReference type="InterPro" id="IPR020846">
    <property type="entry name" value="MFS_dom"/>
</dbReference>
<dbReference type="Gene3D" id="1.20.1250.20">
    <property type="entry name" value="MFS general substrate transporter like domains"/>
    <property type="match status" value="2"/>
</dbReference>
<keyword evidence="6 8" id="KW-0472">Membrane</keyword>
<evidence type="ECO:0000256" key="8">
    <source>
        <dbReference type="SAM" id="Phobius"/>
    </source>
</evidence>
<reference evidence="10 11" key="1">
    <citation type="journal article" date="2015" name="Genome Biol. Evol.">
        <title>Phylogenomic analyses indicate that early fungi evolved digesting cell walls of algal ancestors of land plants.</title>
        <authorList>
            <person name="Chang Y."/>
            <person name="Wang S."/>
            <person name="Sekimoto S."/>
            <person name="Aerts A.L."/>
            <person name="Choi C."/>
            <person name="Clum A."/>
            <person name="LaButti K.M."/>
            <person name="Lindquist E.A."/>
            <person name="Yee Ngan C."/>
            <person name="Ohm R.A."/>
            <person name="Salamov A.A."/>
            <person name="Grigoriev I.V."/>
            <person name="Spatafora J.W."/>
            <person name="Berbee M.L."/>
        </authorList>
    </citation>
    <scope>NUCLEOTIDE SEQUENCE [LARGE SCALE GENOMIC DNA]</scope>
    <source>
        <strain evidence="10 11">JEL478</strain>
    </source>
</reference>
<keyword evidence="3" id="KW-0813">Transport</keyword>
<dbReference type="GO" id="GO:0005886">
    <property type="term" value="C:plasma membrane"/>
    <property type="evidence" value="ECO:0007669"/>
    <property type="project" value="TreeGrafter"/>
</dbReference>
<dbReference type="GO" id="GO:0012505">
    <property type="term" value="C:endomembrane system"/>
    <property type="evidence" value="ECO:0007669"/>
    <property type="project" value="UniProtKB-SubCell"/>
</dbReference>
<dbReference type="GO" id="GO:0022857">
    <property type="term" value="F:transmembrane transporter activity"/>
    <property type="evidence" value="ECO:0007669"/>
    <property type="project" value="InterPro"/>
</dbReference>
<feature type="domain" description="Major facilitator superfamily (MFS) profile" evidence="9">
    <location>
        <begin position="45"/>
        <end position="508"/>
    </location>
</feature>
<evidence type="ECO:0000259" key="9">
    <source>
        <dbReference type="PROSITE" id="PS50850"/>
    </source>
</evidence>
<keyword evidence="11" id="KW-1185">Reference proteome</keyword>
<dbReference type="PROSITE" id="PS50850">
    <property type="entry name" value="MFS"/>
    <property type="match status" value="1"/>
</dbReference>
<organism evidence="10 11">
    <name type="scientific">Gonapodya prolifera (strain JEL478)</name>
    <name type="common">Monoblepharis prolifera</name>
    <dbReference type="NCBI Taxonomy" id="1344416"/>
    <lineage>
        <taxon>Eukaryota</taxon>
        <taxon>Fungi</taxon>
        <taxon>Fungi incertae sedis</taxon>
        <taxon>Chytridiomycota</taxon>
        <taxon>Chytridiomycota incertae sedis</taxon>
        <taxon>Monoblepharidomycetes</taxon>
        <taxon>Monoblepharidales</taxon>
        <taxon>Gonapodyaceae</taxon>
        <taxon>Gonapodya</taxon>
    </lineage>
</organism>
<feature type="compositionally biased region" description="Basic and acidic residues" evidence="7">
    <location>
        <begin position="13"/>
        <end position="27"/>
    </location>
</feature>
<keyword evidence="4 8" id="KW-0812">Transmembrane</keyword>
<feature type="transmembrane region" description="Helical" evidence="8">
    <location>
        <begin position="395"/>
        <end position="417"/>
    </location>
</feature>
<dbReference type="OrthoDB" id="2147446at2759"/>
<gene>
    <name evidence="10" type="ORF">M427DRAFT_29875</name>
</gene>
<feature type="transmembrane region" description="Helical" evidence="8">
    <location>
        <begin position="110"/>
        <end position="129"/>
    </location>
</feature>
<feature type="transmembrane region" description="Helical" evidence="8">
    <location>
        <begin position="79"/>
        <end position="98"/>
    </location>
</feature>
<evidence type="ECO:0000256" key="6">
    <source>
        <dbReference type="ARBA" id="ARBA00023136"/>
    </source>
</evidence>
<feature type="transmembrane region" description="Helical" evidence="8">
    <location>
        <begin position="524"/>
        <end position="547"/>
    </location>
</feature>
<accession>A0A139AMZ2</accession>
<feature type="region of interest" description="Disordered" evidence="7">
    <location>
        <begin position="1"/>
        <end position="27"/>
    </location>
</feature>
<proteinExistence type="inferred from homology"/>
<feature type="compositionally biased region" description="Polar residues" evidence="7">
    <location>
        <begin position="568"/>
        <end position="579"/>
    </location>
</feature>
<feature type="transmembrane region" description="Helical" evidence="8">
    <location>
        <begin position="368"/>
        <end position="389"/>
    </location>
</feature>
<protein>
    <submittedName>
        <fullName evidence="10">MFS general substrate transporter</fullName>
    </submittedName>
</protein>
<evidence type="ECO:0000313" key="11">
    <source>
        <dbReference type="Proteomes" id="UP000070544"/>
    </source>
</evidence>
<name>A0A139AMZ2_GONPJ</name>
<dbReference type="SUPFAM" id="SSF103473">
    <property type="entry name" value="MFS general substrate transporter"/>
    <property type="match status" value="1"/>
</dbReference>
<dbReference type="PANTHER" id="PTHR23501">
    <property type="entry name" value="MAJOR FACILITATOR SUPERFAMILY"/>
    <property type="match status" value="1"/>
</dbReference>
<feature type="transmembrane region" description="Helical" evidence="8">
    <location>
        <begin position="239"/>
        <end position="260"/>
    </location>
</feature>
<dbReference type="Pfam" id="PF07690">
    <property type="entry name" value="MFS_1"/>
    <property type="match status" value="1"/>
</dbReference>
<sequence length="600" mass="64097">MAAETETEALASKMDEEKAVDGAKTEPTPRIDGQYQYTTRETILIVSLISLSILLAALDSTIVATASPVIVSQLDGMSLYSWIGTSYMLTSTALQPLWGKLSDIFGRKRSLLFVVIVFLAGSAFCGAAPSMITLIVARAIQGIGGGGIFAITYVVVSEIVPLRERGKYTGIIASTWALASILGPLLGGVFTDTISWRWAFWINLPFGVPSILGILVFLRLPPPKGTIRDQISRVDWVGSGLCTAAITILLLGLSLGGTTYPWSHPGVIICLILPFILIALFVVWESRYAKEPVIPMGLFTASNARYAFITTFSIGVNMFGMSYFLPLYLQVVKSYSATQSGLVSLPASLVVSFVIMAAGFATSRTGKYLPFVWIGSIINVALTSLFLLFNETTSLGELIGVSIAQGFGMALVMQNIVLTSQTAVPDRLIGPVSSVAIFLRTIGGTVGLAVLGTVFSNAFSSHLSSKLVPIVDKISVEGGNTDLILSLFGASVETSSLLASLKSLPYSPQVIDSLRDALLSSEMWAVHLAFAAAIPFAGIGLVATLFLRHVPLRTTSSLQVNLEEEAQAQKSNGQDSANVTLRDEIVVDSDERKKSLDENL</sequence>
<dbReference type="OMA" id="SSEMWAV"/>
<dbReference type="PRINTS" id="PR01036">
    <property type="entry name" value="TCRTETB"/>
</dbReference>
<dbReference type="InterPro" id="IPR036259">
    <property type="entry name" value="MFS_trans_sf"/>
</dbReference>
<comment type="subcellular location">
    <subcellularLocation>
        <location evidence="1">Endomembrane system</location>
        <topology evidence="1">Multi-pass membrane protein</topology>
    </subcellularLocation>
</comment>
<feature type="transmembrane region" description="Helical" evidence="8">
    <location>
        <begin position="437"/>
        <end position="459"/>
    </location>
</feature>
<comment type="similarity">
    <text evidence="2">Belongs to the major facilitator superfamily.</text>
</comment>
<evidence type="ECO:0000256" key="7">
    <source>
        <dbReference type="SAM" id="MobiDB-lite"/>
    </source>
</evidence>